<protein>
    <recommendedName>
        <fullName evidence="7">UDP-3-O-acylglucosamine N-acyltransferase</fullName>
        <ecNumber evidence="7">2.3.1.191</ecNumber>
    </recommendedName>
</protein>
<dbReference type="HAMAP" id="MF_00523">
    <property type="entry name" value="LpxD"/>
    <property type="match status" value="1"/>
</dbReference>
<organism evidence="9 10">
    <name type="scientific">Ketobacter alkanivorans</name>
    <dbReference type="NCBI Taxonomy" id="1917421"/>
    <lineage>
        <taxon>Bacteria</taxon>
        <taxon>Pseudomonadati</taxon>
        <taxon>Pseudomonadota</taxon>
        <taxon>Gammaproteobacteria</taxon>
        <taxon>Pseudomonadales</taxon>
        <taxon>Ketobacteraceae</taxon>
        <taxon>Ketobacter</taxon>
    </lineage>
</organism>
<keyword evidence="5 7" id="KW-0443">Lipid metabolism</keyword>
<keyword evidence="6 7" id="KW-0012">Acyltransferase</keyword>
<dbReference type="NCBIfam" id="TIGR01853">
    <property type="entry name" value="lipid_A_lpxD"/>
    <property type="match status" value="1"/>
</dbReference>
<dbReference type="CDD" id="cd03352">
    <property type="entry name" value="LbH_LpxD"/>
    <property type="match status" value="1"/>
</dbReference>
<keyword evidence="4 7" id="KW-0677">Repeat</keyword>
<comment type="pathway">
    <text evidence="7">Bacterial outer membrane biogenesis; LPS lipid A biosynthesis.</text>
</comment>
<evidence type="ECO:0000256" key="6">
    <source>
        <dbReference type="ARBA" id="ARBA00023315"/>
    </source>
</evidence>
<dbReference type="Pfam" id="PF04613">
    <property type="entry name" value="LpxD"/>
    <property type="match status" value="1"/>
</dbReference>
<evidence type="ECO:0000256" key="2">
    <source>
        <dbReference type="ARBA" id="ARBA00022556"/>
    </source>
</evidence>
<evidence type="ECO:0000256" key="5">
    <source>
        <dbReference type="ARBA" id="ARBA00023098"/>
    </source>
</evidence>
<dbReference type="InterPro" id="IPR007691">
    <property type="entry name" value="LpxD"/>
</dbReference>
<dbReference type="EC" id="2.3.1.191" evidence="7"/>
<comment type="similarity">
    <text evidence="7">Belongs to the transferase hexapeptide repeat family. LpxD subfamily.</text>
</comment>
<dbReference type="Gene3D" id="3.40.1390.10">
    <property type="entry name" value="MurE/MurF, N-terminal domain"/>
    <property type="match status" value="1"/>
</dbReference>
<dbReference type="PANTHER" id="PTHR43378:SF2">
    <property type="entry name" value="UDP-3-O-ACYLGLUCOSAMINE N-ACYLTRANSFERASE 1, MITOCHONDRIAL-RELATED"/>
    <property type="match status" value="1"/>
</dbReference>
<accession>A0A2K9LHT9</accession>
<dbReference type="AlphaFoldDB" id="A0A2K9LHT9"/>
<dbReference type="InterPro" id="IPR020573">
    <property type="entry name" value="UDP_GlcNAc_AcTrfase_non-rep"/>
</dbReference>
<evidence type="ECO:0000256" key="4">
    <source>
        <dbReference type="ARBA" id="ARBA00022737"/>
    </source>
</evidence>
<dbReference type="Pfam" id="PF00132">
    <property type="entry name" value="Hexapep"/>
    <property type="match status" value="1"/>
</dbReference>
<evidence type="ECO:0000259" key="8">
    <source>
        <dbReference type="Pfam" id="PF04613"/>
    </source>
</evidence>
<evidence type="ECO:0000313" key="10">
    <source>
        <dbReference type="Proteomes" id="UP000235116"/>
    </source>
</evidence>
<dbReference type="KEGG" id="kak:Kalk_04540"/>
<keyword evidence="2 7" id="KW-0441">Lipid A biosynthesis</keyword>
<dbReference type="Gene3D" id="1.20.5.170">
    <property type="match status" value="1"/>
</dbReference>
<dbReference type="GO" id="GO:0103118">
    <property type="term" value="F:UDP-3-O-[(3R)-3-hydroxyacyl]-glucosamine N-acyltransferase activity"/>
    <property type="evidence" value="ECO:0007669"/>
    <property type="project" value="UniProtKB-EC"/>
</dbReference>
<dbReference type="PANTHER" id="PTHR43378">
    <property type="entry name" value="UDP-3-O-ACYLGLUCOSAMINE N-ACYLTRANSFERASE"/>
    <property type="match status" value="1"/>
</dbReference>
<keyword evidence="1 7" id="KW-0444">Lipid biosynthesis</keyword>
<dbReference type="InterPro" id="IPR001451">
    <property type="entry name" value="Hexapep"/>
</dbReference>
<dbReference type="GO" id="GO:0016020">
    <property type="term" value="C:membrane"/>
    <property type="evidence" value="ECO:0007669"/>
    <property type="project" value="GOC"/>
</dbReference>
<evidence type="ECO:0000256" key="3">
    <source>
        <dbReference type="ARBA" id="ARBA00022679"/>
    </source>
</evidence>
<feature type="active site" description="Proton acceptor" evidence="7">
    <location>
        <position position="245"/>
    </location>
</feature>
<comment type="catalytic activity">
    <reaction evidence="7">
        <text>a UDP-3-O-[(3R)-3-hydroxyacyl]-alpha-D-glucosamine + a (3R)-hydroxyacyl-[ACP] = a UDP-2-N,3-O-bis[(3R)-3-hydroxyacyl]-alpha-D-glucosamine + holo-[ACP] + H(+)</text>
        <dbReference type="Rhea" id="RHEA:53836"/>
        <dbReference type="Rhea" id="RHEA-COMP:9685"/>
        <dbReference type="Rhea" id="RHEA-COMP:9945"/>
        <dbReference type="ChEBI" id="CHEBI:15378"/>
        <dbReference type="ChEBI" id="CHEBI:64479"/>
        <dbReference type="ChEBI" id="CHEBI:78827"/>
        <dbReference type="ChEBI" id="CHEBI:137740"/>
        <dbReference type="ChEBI" id="CHEBI:137748"/>
        <dbReference type="EC" id="2.3.1.191"/>
    </reaction>
</comment>
<feature type="domain" description="UDP-3-O-[3-hydroxymyristoyl] glucosamine N-acyltransferase non-repeat region" evidence="8">
    <location>
        <begin position="28"/>
        <end position="94"/>
    </location>
</feature>
<dbReference type="UniPathway" id="UPA00973"/>
<dbReference type="InterPro" id="IPR011004">
    <property type="entry name" value="Trimer_LpxA-like_sf"/>
</dbReference>
<dbReference type="EMBL" id="CP022684">
    <property type="protein sequence ID" value="AUM11731.1"/>
    <property type="molecule type" value="Genomic_DNA"/>
</dbReference>
<dbReference type="OrthoDB" id="9784739at2"/>
<keyword evidence="3 7" id="KW-0808">Transferase</keyword>
<dbReference type="Gene3D" id="2.160.10.10">
    <property type="entry name" value="Hexapeptide repeat proteins"/>
    <property type="match status" value="1"/>
</dbReference>
<evidence type="ECO:0000256" key="1">
    <source>
        <dbReference type="ARBA" id="ARBA00022516"/>
    </source>
</evidence>
<proteinExistence type="inferred from homology"/>
<dbReference type="PROSITE" id="PS00101">
    <property type="entry name" value="HEXAPEP_TRANSFERASES"/>
    <property type="match status" value="1"/>
</dbReference>
<sequence length="351" mass="36618">MVGAVVKSSWRLGDLAQSLGLELVGNPNLEVHSLATLGSAGSGQLSFLANPMYRRQLDSTAATAVIINPQFASDCPVAALVADNPYLMYAKVSHFFDRRPRPDCGVHPSAYVATDAVLGAGCRIGPMAVIESGAVLADNVEVGAGAVVGANCSIGANTTLHANVTFYHGVKTGDRCTFHSGVVVGADGFGFANDQGQWQKIAQVGAVSIGNDVEVGANTTIDRGAIQDTIIGNGVILDNQIQIAHNVEIGECTAIAGCTGIAGSTKIGKYCTIAGAVGIAGHLEITDRVHLTMRSAITKSITEPGSYSSGTAMSTTSLWRKNAARFRQLDEMARKISRLEKLLKSQQTSDQ</sequence>
<reference evidence="10" key="1">
    <citation type="submission" date="2017-08" db="EMBL/GenBank/DDBJ databases">
        <title>Direct submision.</title>
        <authorList>
            <person name="Kim S.-J."/>
            <person name="Rhee S.-K."/>
        </authorList>
    </citation>
    <scope>NUCLEOTIDE SEQUENCE [LARGE SCALE GENOMIC DNA]</scope>
    <source>
        <strain evidence="10">GI5</strain>
    </source>
</reference>
<dbReference type="Proteomes" id="UP000235116">
    <property type="component" value="Chromosome"/>
</dbReference>
<keyword evidence="10" id="KW-1185">Reference proteome</keyword>
<name>A0A2K9LHT9_9GAMM</name>
<comment type="subunit">
    <text evidence="7">Homotrimer.</text>
</comment>
<dbReference type="InterPro" id="IPR018357">
    <property type="entry name" value="Hexapep_transf_CS"/>
</dbReference>
<dbReference type="GO" id="GO:0016410">
    <property type="term" value="F:N-acyltransferase activity"/>
    <property type="evidence" value="ECO:0007669"/>
    <property type="project" value="InterPro"/>
</dbReference>
<dbReference type="NCBIfam" id="NF002060">
    <property type="entry name" value="PRK00892.1"/>
    <property type="match status" value="1"/>
</dbReference>
<dbReference type="SUPFAM" id="SSF51161">
    <property type="entry name" value="Trimeric LpxA-like enzymes"/>
    <property type="match status" value="1"/>
</dbReference>
<evidence type="ECO:0000256" key="7">
    <source>
        <dbReference type="HAMAP-Rule" id="MF_00523"/>
    </source>
</evidence>
<evidence type="ECO:0000313" key="9">
    <source>
        <dbReference type="EMBL" id="AUM11731.1"/>
    </source>
</evidence>
<dbReference type="GO" id="GO:0009245">
    <property type="term" value="P:lipid A biosynthetic process"/>
    <property type="evidence" value="ECO:0007669"/>
    <property type="project" value="UniProtKB-UniRule"/>
</dbReference>
<comment type="function">
    <text evidence="7">Catalyzes the N-acylation of UDP-3-O-acylglucosamine using 3-hydroxyacyl-ACP as the acyl donor. Is involved in the biosynthesis of lipid A, a phosphorylated glycolipid that anchors the lipopolysaccharide to the outer membrane of the cell.</text>
</comment>
<gene>
    <name evidence="7 9" type="primary">lpxD</name>
    <name evidence="9" type="ORF">Kalk_04540</name>
</gene>